<accession>A0ABQ1U339</accession>
<comment type="caution">
    <text evidence="3">The sequence shown here is derived from an EMBL/GenBank/DDBJ whole genome shotgun (WGS) entry which is preliminary data.</text>
</comment>
<dbReference type="InterPro" id="IPR001509">
    <property type="entry name" value="Epimerase_deHydtase"/>
</dbReference>
<evidence type="ECO:0000313" key="4">
    <source>
        <dbReference type="Proteomes" id="UP000655016"/>
    </source>
</evidence>
<dbReference type="CDD" id="cd08946">
    <property type="entry name" value="SDR_e"/>
    <property type="match status" value="1"/>
</dbReference>
<reference evidence="4" key="1">
    <citation type="journal article" date="2019" name="Int. J. Syst. Evol. Microbiol.">
        <title>The Global Catalogue of Microorganisms (GCM) 10K type strain sequencing project: providing services to taxonomists for standard genome sequencing and annotation.</title>
        <authorList>
            <consortium name="The Broad Institute Genomics Platform"/>
            <consortium name="The Broad Institute Genome Sequencing Center for Infectious Disease"/>
            <person name="Wu L."/>
            <person name="Ma J."/>
        </authorList>
    </citation>
    <scope>NUCLEOTIDE SEQUENCE [LARGE SCALE GENOMIC DNA]</scope>
    <source>
        <strain evidence="4">CGMCC 1.16060</strain>
    </source>
</reference>
<dbReference type="InterPro" id="IPR036291">
    <property type="entry name" value="NAD(P)-bd_dom_sf"/>
</dbReference>
<proteinExistence type="inferred from homology"/>
<dbReference type="EMBL" id="BMKP01000003">
    <property type="protein sequence ID" value="GGF08179.1"/>
    <property type="molecule type" value="Genomic_DNA"/>
</dbReference>
<dbReference type="Gene3D" id="3.40.50.720">
    <property type="entry name" value="NAD(P)-binding Rossmann-like Domain"/>
    <property type="match status" value="1"/>
</dbReference>
<evidence type="ECO:0000259" key="2">
    <source>
        <dbReference type="Pfam" id="PF01370"/>
    </source>
</evidence>
<dbReference type="RefSeq" id="WP_163393949.1">
    <property type="nucleotide sequence ID" value="NZ_BMKP01000003.1"/>
</dbReference>
<protein>
    <submittedName>
        <fullName evidence="3">UDP-glucose 4-epimerase</fullName>
    </submittedName>
</protein>
<name>A0ABQ1U339_9FLAO</name>
<organism evidence="3 4">
    <name type="scientific">Flavobacterium limi</name>
    <dbReference type="NCBI Taxonomy" id="2045105"/>
    <lineage>
        <taxon>Bacteria</taxon>
        <taxon>Pseudomonadati</taxon>
        <taxon>Bacteroidota</taxon>
        <taxon>Flavobacteriia</taxon>
        <taxon>Flavobacteriales</taxon>
        <taxon>Flavobacteriaceae</taxon>
        <taxon>Flavobacterium</taxon>
    </lineage>
</organism>
<dbReference type="SUPFAM" id="SSF51735">
    <property type="entry name" value="NAD(P)-binding Rossmann-fold domains"/>
    <property type="match status" value="1"/>
</dbReference>
<comment type="similarity">
    <text evidence="1">Belongs to the NAD(P)-dependent epimerase/dehydratase family.</text>
</comment>
<evidence type="ECO:0000313" key="3">
    <source>
        <dbReference type="EMBL" id="GGF08179.1"/>
    </source>
</evidence>
<evidence type="ECO:0000256" key="1">
    <source>
        <dbReference type="ARBA" id="ARBA00007637"/>
    </source>
</evidence>
<sequence length="321" mass="36331">MVKKKILITGGGGYIGARLCLHLANEGYAVTSLCHSKIPSDYSWTSKMEKVIVGDIRDEKLMTELADDNYDIVIHLVSLDHRQSNSSPGLVSSVNITPVWSLLDIFSRQNLNKFIYFSTAQVYGNLSNEHILETHSLRPQNPYGLTHQIGEVICDYYNRNSVVDCSVVRLSNSYGAPLFEENNCWWLVINDLCKMAHDKKEIVLQSDGSPLRDFIHGWDVCRGVQTILETEKSHLTYNLSSATTLSIMEIAQKIKGVFENRYRTKLSIKAAEGKSNITKSVFEIDNSLISSIGFYPKWSLEDGINDLFDYLESKQFRNNSI</sequence>
<keyword evidence="4" id="KW-1185">Reference proteome</keyword>
<dbReference type="Proteomes" id="UP000655016">
    <property type="component" value="Unassembled WGS sequence"/>
</dbReference>
<dbReference type="Pfam" id="PF01370">
    <property type="entry name" value="Epimerase"/>
    <property type="match status" value="1"/>
</dbReference>
<dbReference type="PANTHER" id="PTHR43000">
    <property type="entry name" value="DTDP-D-GLUCOSE 4,6-DEHYDRATASE-RELATED"/>
    <property type="match status" value="1"/>
</dbReference>
<gene>
    <name evidence="3" type="ORF">GCM10011518_16770</name>
</gene>
<feature type="domain" description="NAD-dependent epimerase/dehydratase" evidence="2">
    <location>
        <begin position="6"/>
        <end position="238"/>
    </location>
</feature>